<evidence type="ECO:0000313" key="1">
    <source>
        <dbReference type="EMBL" id="KIM52050.1"/>
    </source>
</evidence>
<reference evidence="1 2" key="1">
    <citation type="submission" date="2014-04" db="EMBL/GenBank/DDBJ databases">
        <authorList>
            <consortium name="DOE Joint Genome Institute"/>
            <person name="Kuo A."/>
            <person name="Kohler A."/>
            <person name="Nagy L.G."/>
            <person name="Floudas D."/>
            <person name="Copeland A."/>
            <person name="Barry K.W."/>
            <person name="Cichocki N."/>
            <person name="Veneault-Fourrey C."/>
            <person name="LaButti K."/>
            <person name="Lindquist E.A."/>
            <person name="Lipzen A."/>
            <person name="Lundell T."/>
            <person name="Morin E."/>
            <person name="Murat C."/>
            <person name="Sun H."/>
            <person name="Tunlid A."/>
            <person name="Henrissat B."/>
            <person name="Grigoriev I.V."/>
            <person name="Hibbett D.S."/>
            <person name="Martin F."/>
            <person name="Nordberg H.P."/>
            <person name="Cantor M.N."/>
            <person name="Hua S.X."/>
        </authorList>
    </citation>
    <scope>NUCLEOTIDE SEQUENCE [LARGE SCALE GENOMIC DNA]</scope>
    <source>
        <strain evidence="1 2">Foug A</strain>
    </source>
</reference>
<organism evidence="1 2">
    <name type="scientific">Scleroderma citrinum Foug A</name>
    <dbReference type="NCBI Taxonomy" id="1036808"/>
    <lineage>
        <taxon>Eukaryota</taxon>
        <taxon>Fungi</taxon>
        <taxon>Dikarya</taxon>
        <taxon>Basidiomycota</taxon>
        <taxon>Agaricomycotina</taxon>
        <taxon>Agaricomycetes</taxon>
        <taxon>Agaricomycetidae</taxon>
        <taxon>Boletales</taxon>
        <taxon>Sclerodermatineae</taxon>
        <taxon>Sclerodermataceae</taxon>
        <taxon>Scleroderma</taxon>
    </lineage>
</organism>
<dbReference type="AlphaFoldDB" id="A0A0C3CU02"/>
<reference evidence="2" key="2">
    <citation type="submission" date="2015-01" db="EMBL/GenBank/DDBJ databases">
        <title>Evolutionary Origins and Diversification of the Mycorrhizal Mutualists.</title>
        <authorList>
            <consortium name="DOE Joint Genome Institute"/>
            <consortium name="Mycorrhizal Genomics Consortium"/>
            <person name="Kohler A."/>
            <person name="Kuo A."/>
            <person name="Nagy L.G."/>
            <person name="Floudas D."/>
            <person name="Copeland A."/>
            <person name="Barry K.W."/>
            <person name="Cichocki N."/>
            <person name="Veneault-Fourrey C."/>
            <person name="LaButti K."/>
            <person name="Lindquist E.A."/>
            <person name="Lipzen A."/>
            <person name="Lundell T."/>
            <person name="Morin E."/>
            <person name="Murat C."/>
            <person name="Riley R."/>
            <person name="Ohm R."/>
            <person name="Sun H."/>
            <person name="Tunlid A."/>
            <person name="Henrissat B."/>
            <person name="Grigoriev I.V."/>
            <person name="Hibbett D.S."/>
            <person name="Martin F."/>
        </authorList>
    </citation>
    <scope>NUCLEOTIDE SEQUENCE [LARGE SCALE GENOMIC DNA]</scope>
    <source>
        <strain evidence="2">Foug A</strain>
    </source>
</reference>
<keyword evidence="2" id="KW-1185">Reference proteome</keyword>
<accession>A0A0C3CU02</accession>
<dbReference type="OrthoDB" id="2685635at2759"/>
<proteinExistence type="predicted"/>
<name>A0A0C3CU02_9AGAM</name>
<protein>
    <submittedName>
        <fullName evidence="1">Uncharacterized protein</fullName>
    </submittedName>
</protein>
<gene>
    <name evidence="1" type="ORF">SCLCIDRAFT_1164982</name>
</gene>
<dbReference type="EMBL" id="KN822227">
    <property type="protein sequence ID" value="KIM52050.1"/>
    <property type="molecule type" value="Genomic_DNA"/>
</dbReference>
<sequence length="250" mass="27515">MSLRDSIHWVWDGWADKLAIKVAEPKDSVVGNSLLSPPPDDGSFDLAPISAVVQIDTNDYGLTADANYRGPMDIWPDYAIIKPSCVFQVPDAVPFIGDWGMLVRSYPSPSPQSLGVVVCPWCQPWVASLDAIFCIENWPAFSDAARGGLDSIRQTHRVIPIPAYDVEGKLIDPHYHCRHLEGALAEVHFNLTHWSISRQGVPGKDVYTADIALIRVLVPPRAAATPCTPLKRKVSAFIHPDCSPTKRART</sequence>
<dbReference type="InParanoid" id="A0A0C3CU02"/>
<dbReference type="HOGENOM" id="CLU_046434_1_0_1"/>
<evidence type="ECO:0000313" key="2">
    <source>
        <dbReference type="Proteomes" id="UP000053989"/>
    </source>
</evidence>
<dbReference type="Proteomes" id="UP000053989">
    <property type="component" value="Unassembled WGS sequence"/>
</dbReference>